<evidence type="ECO:0000313" key="1">
    <source>
        <dbReference type="EnsemblPlants" id="KQL12262"/>
    </source>
</evidence>
<dbReference type="AlphaFoldDB" id="K3Y3X1"/>
<protein>
    <submittedName>
        <fullName evidence="1">Uncharacterized protein</fullName>
    </submittedName>
</protein>
<dbReference type="EMBL" id="AGNK02002706">
    <property type="status" value="NOT_ANNOTATED_CDS"/>
    <property type="molecule type" value="Genomic_DNA"/>
</dbReference>
<name>K3Y3X1_SETIT</name>
<reference evidence="2" key="1">
    <citation type="journal article" date="2012" name="Nat. Biotechnol.">
        <title>Reference genome sequence of the model plant Setaria.</title>
        <authorList>
            <person name="Bennetzen J.L."/>
            <person name="Schmutz J."/>
            <person name="Wang H."/>
            <person name="Percifield R."/>
            <person name="Hawkins J."/>
            <person name="Pontaroli A.C."/>
            <person name="Estep M."/>
            <person name="Feng L."/>
            <person name="Vaughn J.N."/>
            <person name="Grimwood J."/>
            <person name="Jenkins J."/>
            <person name="Barry K."/>
            <person name="Lindquist E."/>
            <person name="Hellsten U."/>
            <person name="Deshpande S."/>
            <person name="Wang X."/>
            <person name="Wu X."/>
            <person name="Mitros T."/>
            <person name="Triplett J."/>
            <person name="Yang X."/>
            <person name="Ye C.Y."/>
            <person name="Mauro-Herrera M."/>
            <person name="Wang L."/>
            <person name="Li P."/>
            <person name="Sharma M."/>
            <person name="Sharma R."/>
            <person name="Ronald P.C."/>
            <person name="Panaud O."/>
            <person name="Kellogg E.A."/>
            <person name="Brutnell T.P."/>
            <person name="Doust A.N."/>
            <person name="Tuskan G.A."/>
            <person name="Rokhsar D."/>
            <person name="Devos K.M."/>
        </authorList>
    </citation>
    <scope>NUCLEOTIDE SEQUENCE [LARGE SCALE GENOMIC DNA]</scope>
    <source>
        <strain evidence="2">cv. Yugu1</strain>
    </source>
</reference>
<sequence length="41" mass="4701">MDSMKSRHGGSLSWTASAIEQDFTFVNLRRRSRMTAELNGR</sequence>
<reference evidence="1" key="2">
    <citation type="submission" date="2018-08" db="UniProtKB">
        <authorList>
            <consortium name="EnsemblPlants"/>
        </authorList>
    </citation>
    <scope>IDENTIFICATION</scope>
    <source>
        <strain evidence="1">Yugu1</strain>
    </source>
</reference>
<proteinExistence type="predicted"/>
<dbReference type="EnsemblPlants" id="KQL12262">
    <property type="protein sequence ID" value="KQL12262"/>
    <property type="gene ID" value="SETIT_008909mg"/>
</dbReference>
<keyword evidence="2" id="KW-1185">Reference proteome</keyword>
<dbReference type="Proteomes" id="UP000004995">
    <property type="component" value="Unassembled WGS sequence"/>
</dbReference>
<evidence type="ECO:0000313" key="2">
    <source>
        <dbReference type="Proteomes" id="UP000004995"/>
    </source>
</evidence>
<accession>K3Y3X1</accession>
<dbReference type="HOGENOM" id="CLU_3280466_0_0_1"/>
<dbReference type="InParanoid" id="K3Y3X1"/>
<dbReference type="Gramene" id="KQL12262">
    <property type="protein sequence ID" value="KQL12262"/>
    <property type="gene ID" value="SETIT_008909mg"/>
</dbReference>
<organism evidence="1 2">
    <name type="scientific">Setaria italica</name>
    <name type="common">Foxtail millet</name>
    <name type="synonym">Panicum italicum</name>
    <dbReference type="NCBI Taxonomy" id="4555"/>
    <lineage>
        <taxon>Eukaryota</taxon>
        <taxon>Viridiplantae</taxon>
        <taxon>Streptophyta</taxon>
        <taxon>Embryophyta</taxon>
        <taxon>Tracheophyta</taxon>
        <taxon>Spermatophyta</taxon>
        <taxon>Magnoliopsida</taxon>
        <taxon>Liliopsida</taxon>
        <taxon>Poales</taxon>
        <taxon>Poaceae</taxon>
        <taxon>PACMAD clade</taxon>
        <taxon>Panicoideae</taxon>
        <taxon>Panicodae</taxon>
        <taxon>Paniceae</taxon>
        <taxon>Cenchrinae</taxon>
        <taxon>Setaria</taxon>
    </lineage>
</organism>